<evidence type="ECO:0000256" key="1">
    <source>
        <dbReference type="ARBA" id="ARBA00023002"/>
    </source>
</evidence>
<evidence type="ECO:0000313" key="5">
    <source>
        <dbReference type="EMBL" id="ATW28952.1"/>
    </source>
</evidence>
<reference evidence="5 6" key="1">
    <citation type="submission" date="2016-10" db="EMBL/GenBank/DDBJ databases">
        <title>Complete Genome Sequence of Peptococcaceae strain DCMF.</title>
        <authorList>
            <person name="Edwards R.J."/>
            <person name="Holland S.I."/>
            <person name="Deshpande N.P."/>
            <person name="Wong Y.K."/>
            <person name="Ertan H."/>
            <person name="Manefield M."/>
            <person name="Russell T.L."/>
            <person name="Lee M.J."/>
        </authorList>
    </citation>
    <scope>NUCLEOTIDE SEQUENCE [LARGE SCALE GENOMIC DNA]</scope>
    <source>
        <strain evidence="5 6">DCMF</strain>
    </source>
</reference>
<dbReference type="InterPro" id="IPR016163">
    <property type="entry name" value="Ald_DH_C"/>
</dbReference>
<feature type="domain" description="Aldehyde dehydrogenase" evidence="4">
    <location>
        <begin position="24"/>
        <end position="409"/>
    </location>
</feature>
<dbReference type="EMBL" id="CP017634">
    <property type="protein sequence ID" value="ATW28952.1"/>
    <property type="molecule type" value="Genomic_DNA"/>
</dbReference>
<dbReference type="KEGG" id="fwa:DCMF_27365"/>
<dbReference type="SUPFAM" id="SSF53720">
    <property type="entry name" value="ALDH-like"/>
    <property type="match status" value="1"/>
</dbReference>
<dbReference type="InterPro" id="IPR012408">
    <property type="entry name" value="Acetald_propionald_DH-rel"/>
</dbReference>
<dbReference type="CDD" id="cd07121">
    <property type="entry name" value="ALDH_EutE"/>
    <property type="match status" value="1"/>
</dbReference>
<gene>
    <name evidence="5" type="ORF">DCMF_27365</name>
</gene>
<evidence type="ECO:0000256" key="2">
    <source>
        <dbReference type="ARBA" id="ARBA00023027"/>
    </source>
</evidence>
<dbReference type="Gene3D" id="3.40.309.10">
    <property type="entry name" value="Aldehyde Dehydrogenase, Chain A, domain 2"/>
    <property type="match status" value="1"/>
</dbReference>
<dbReference type="Gene3D" id="3.40.605.10">
    <property type="entry name" value="Aldehyde Dehydrogenase, Chain A, domain 1"/>
    <property type="match status" value="1"/>
</dbReference>
<evidence type="ECO:0000313" key="6">
    <source>
        <dbReference type="Proteomes" id="UP000323521"/>
    </source>
</evidence>
<protein>
    <submittedName>
        <fullName evidence="5">Aldehyde dehydrogenase EutE</fullName>
    </submittedName>
</protein>
<proteinExistence type="predicted"/>
<dbReference type="GO" id="GO:0008774">
    <property type="term" value="F:acetaldehyde dehydrogenase (acetylating) activity"/>
    <property type="evidence" value="ECO:0007669"/>
    <property type="project" value="InterPro"/>
</dbReference>
<keyword evidence="1" id="KW-0560">Oxidoreductase</keyword>
<accession>A0A3G1L2D4</accession>
<name>A0A3G1L2D4_FORW1</name>
<dbReference type="NCBIfam" id="NF011927">
    <property type="entry name" value="PRK15398.1"/>
    <property type="match status" value="1"/>
</dbReference>
<keyword evidence="2" id="KW-0520">NAD</keyword>
<dbReference type="Proteomes" id="UP000323521">
    <property type="component" value="Chromosome"/>
</dbReference>
<evidence type="ECO:0000256" key="3">
    <source>
        <dbReference type="SAM" id="MobiDB-lite"/>
    </source>
</evidence>
<sequence>MEHLKQKNPAPTNGPGGGPGNGIFDEVNEAVEAAWLAQKHLIALGLEKRERIIEAMRQAGMANVEMLARMEVEETGMGRYEDKVLKHHLAILRTPGVEDIRPEVFSGDHGLTLVERLPFGVAGCITPSTAPSETVFHNTICMIAAGNSAVISPHPAAKNVTLKAVEILNLAVQSAGGPVNLVVCLREATLQKASEIMKHPKINLLLATGGPGVVEAVLSSGKKAIGAGPGNPPALVDETADLPKAARDIVAGAGFENDIQCIGEKEVLVVEQVADRLIAEMAKSGAYLLKDEKEVDRLTKLVTTPEGQVNKDYIGKDAQVILHAMGIPAPDHIRVIIYEVPANHITVREEFLMPLLPIVRVKDVDEGIELAVCIEGGCRHTATMHSKNVDNMTRFARAIQTTIFVKNGPSYNGVGLGGEGYGTMTIAGPTGEGLTSPRSFTRVQRCTLVEGFNLRS</sequence>
<keyword evidence="6" id="KW-1185">Reference proteome</keyword>
<dbReference type="PIRSF" id="PIRSF036410">
    <property type="entry name" value="EutE_PduP"/>
    <property type="match status" value="1"/>
</dbReference>
<dbReference type="InterPro" id="IPR016162">
    <property type="entry name" value="Ald_DH_N"/>
</dbReference>
<feature type="region of interest" description="Disordered" evidence="3">
    <location>
        <begin position="1"/>
        <end position="24"/>
    </location>
</feature>
<dbReference type="AlphaFoldDB" id="A0A3G1L2D4"/>
<dbReference type="PANTHER" id="PTHR11699">
    <property type="entry name" value="ALDEHYDE DEHYDROGENASE-RELATED"/>
    <property type="match status" value="1"/>
</dbReference>
<organism evidence="5 6">
    <name type="scientific">Formimonas warabiya</name>
    <dbReference type="NCBI Taxonomy" id="1761012"/>
    <lineage>
        <taxon>Bacteria</taxon>
        <taxon>Bacillati</taxon>
        <taxon>Bacillota</taxon>
        <taxon>Clostridia</taxon>
        <taxon>Eubacteriales</taxon>
        <taxon>Peptococcaceae</taxon>
        <taxon>Candidatus Formimonas</taxon>
    </lineage>
</organism>
<dbReference type="InterPro" id="IPR015590">
    <property type="entry name" value="Aldehyde_DH_dom"/>
</dbReference>
<evidence type="ECO:0000259" key="4">
    <source>
        <dbReference type="Pfam" id="PF00171"/>
    </source>
</evidence>
<dbReference type="InterPro" id="IPR016161">
    <property type="entry name" value="Ald_DH/histidinol_DH"/>
</dbReference>
<dbReference type="Pfam" id="PF00171">
    <property type="entry name" value="Aldedh"/>
    <property type="match status" value="1"/>
</dbReference>